<gene>
    <name evidence="3" type="ORF">U7230_03480</name>
</gene>
<keyword evidence="2" id="KW-0732">Signal</keyword>
<dbReference type="CDD" id="cd16012">
    <property type="entry name" value="ALP"/>
    <property type="match status" value="1"/>
</dbReference>
<dbReference type="InterPro" id="IPR017850">
    <property type="entry name" value="Alkaline_phosphatase_core_sf"/>
</dbReference>
<keyword evidence="4" id="KW-1185">Reference proteome</keyword>
<dbReference type="Pfam" id="PF00245">
    <property type="entry name" value="Alk_phosphatase"/>
    <property type="match status" value="1"/>
</dbReference>
<evidence type="ECO:0000313" key="4">
    <source>
        <dbReference type="Proteomes" id="UP001332192"/>
    </source>
</evidence>
<dbReference type="SMART" id="SM00098">
    <property type="entry name" value="alkPPc"/>
    <property type="match status" value="1"/>
</dbReference>
<feature type="chain" id="PRO_5045977425" evidence="2">
    <location>
        <begin position="34"/>
        <end position="605"/>
    </location>
</feature>
<dbReference type="SUPFAM" id="SSF53649">
    <property type="entry name" value="Alkaline phosphatase-like"/>
    <property type="match status" value="1"/>
</dbReference>
<evidence type="ECO:0000256" key="1">
    <source>
        <dbReference type="RuleBase" id="RU003946"/>
    </source>
</evidence>
<dbReference type="PROSITE" id="PS51318">
    <property type="entry name" value="TAT"/>
    <property type="match status" value="1"/>
</dbReference>
<dbReference type="InterPro" id="IPR001952">
    <property type="entry name" value="Alkaline_phosphatase"/>
</dbReference>
<organism evidence="3 4">
    <name type="scientific">Carboxydichorda subterranea</name>
    <dbReference type="NCBI Taxonomy" id="3109565"/>
    <lineage>
        <taxon>Bacteria</taxon>
        <taxon>Bacillati</taxon>
        <taxon>Bacillota</taxon>
        <taxon>Limnochordia</taxon>
        <taxon>Limnochordales</taxon>
        <taxon>Geochordaceae</taxon>
        <taxon>Carboxydichorda</taxon>
    </lineage>
</organism>
<evidence type="ECO:0000313" key="3">
    <source>
        <dbReference type="EMBL" id="WRP18080.1"/>
    </source>
</evidence>
<proteinExistence type="inferred from homology"/>
<sequence>MSSTVMQRSRGRVLLLAAALVALAAVASPLSQAAPAAPEVVVLPIDRAQFLAGQRFDLRVEVLNAPSPVQTLSVLINGQPLSSVFPGKKVEEVRSGLQAPLSALVTVRDVTLAPEGTYTVSAVAAGSGWLAQKAASWQVVRPVAEGPRAKNVILFIGDGFSLPVRTAARILSKGLTEGKYRGWLEMDQLEYHGFVTTSGMDALATDSANSASAYATGHKSAVNAMGVYPDHTPDPQDDPRVENIAELAKRVRGMAVGLVTTADITDATPGAFVAHTRRRSEYLTILDQMEALEPDVIMGGGSSRFLPKSTPGSRRNDNRDVIAEFEQRGYAFVDSAAALAQVGTPKKLLGLFHLDNMDVYLDRGLLKNPQVLKNFTDQPNLMQMTAKAIEILSQNPNGFFLMVEGASIDKQLHPLDWERGVYDAIEMDQAVGVARRFAAERGDTLIIVTADHSHSMSITGTYHELDGKTGRDAVRVYQEAIYPTFEDKDKDGFPDDPCPSVTLAVGFANHPDYKDDFKCNPVPSSPTVSQGNRWVPNPQRDPDGVLLTGNLPYSEPQEVHTVEDVPVSAGGPGARYFGRVMDNTDVFFAMVQALGLDPLLSAAKR</sequence>
<reference evidence="3 4" key="1">
    <citation type="journal article" date="2024" name="Front. Microbiol.">
        <title>Novel thermophilic genera Geochorda gen. nov. and Carboxydochorda gen. nov. from the deep terrestrial subsurface reveal the ecophysiological diversity in the class Limnochordia.</title>
        <authorList>
            <person name="Karnachuk O.V."/>
            <person name="Lukina A.P."/>
            <person name="Avakyan M.R."/>
            <person name="Kadnikov V.V."/>
            <person name="Begmatov S."/>
            <person name="Beletsky A.V."/>
            <person name="Vlasova K.G."/>
            <person name="Novikov A.A."/>
            <person name="Shcherbakova V.A."/>
            <person name="Mardanov A.V."/>
            <person name="Ravin N.V."/>
        </authorList>
    </citation>
    <scope>NUCLEOTIDE SEQUENCE [LARGE SCALE GENOMIC DNA]</scope>
    <source>
        <strain evidence="3 4">L945</strain>
    </source>
</reference>
<dbReference type="EMBL" id="CP141615">
    <property type="protein sequence ID" value="WRP18080.1"/>
    <property type="molecule type" value="Genomic_DNA"/>
</dbReference>
<dbReference type="InterPro" id="IPR006311">
    <property type="entry name" value="TAT_signal"/>
</dbReference>
<dbReference type="PANTHER" id="PTHR11596">
    <property type="entry name" value="ALKALINE PHOSPHATASE"/>
    <property type="match status" value="1"/>
</dbReference>
<dbReference type="PANTHER" id="PTHR11596:SF72">
    <property type="entry name" value="ALKALINE PHOSPHATASE"/>
    <property type="match status" value="1"/>
</dbReference>
<dbReference type="Gene3D" id="3.40.720.10">
    <property type="entry name" value="Alkaline Phosphatase, subunit A"/>
    <property type="match status" value="1"/>
</dbReference>
<dbReference type="Proteomes" id="UP001332192">
    <property type="component" value="Chromosome"/>
</dbReference>
<evidence type="ECO:0000256" key="2">
    <source>
        <dbReference type="SAM" id="SignalP"/>
    </source>
</evidence>
<accession>A0ABZ1BZS8</accession>
<protein>
    <submittedName>
        <fullName evidence="3">Alkaline phosphatase</fullName>
    </submittedName>
</protein>
<dbReference type="PRINTS" id="PR00113">
    <property type="entry name" value="ALKPHPHTASE"/>
</dbReference>
<comment type="similarity">
    <text evidence="1">Belongs to the alkaline phosphatase family.</text>
</comment>
<feature type="signal peptide" evidence="2">
    <location>
        <begin position="1"/>
        <end position="33"/>
    </location>
</feature>
<dbReference type="RefSeq" id="WP_324717351.1">
    <property type="nucleotide sequence ID" value="NZ_CP141615.1"/>
</dbReference>
<name>A0ABZ1BZS8_9FIRM</name>